<dbReference type="InterPro" id="IPR018392">
    <property type="entry name" value="LysM"/>
</dbReference>
<dbReference type="SUPFAM" id="SSF54106">
    <property type="entry name" value="LysM domain"/>
    <property type="match status" value="1"/>
</dbReference>
<feature type="region of interest" description="Disordered" evidence="4">
    <location>
        <begin position="200"/>
        <end position="227"/>
    </location>
</feature>
<dbReference type="GeneID" id="25838754"/>
<dbReference type="RefSeq" id="XP_014074755.1">
    <property type="nucleotide sequence ID" value="XM_014219280.1"/>
</dbReference>
<evidence type="ECO:0000256" key="4">
    <source>
        <dbReference type="SAM" id="MobiDB-lite"/>
    </source>
</evidence>
<reference evidence="8" key="2">
    <citation type="journal article" date="2013" name="PLoS Genet.">
        <title>Comparative genome structure, secondary metabolite, and effector coding capacity across Cochliobolus pathogens.</title>
        <authorList>
            <person name="Condon B.J."/>
            <person name="Leng Y."/>
            <person name="Wu D."/>
            <person name="Bushley K.E."/>
            <person name="Ohm R.A."/>
            <person name="Otillar R."/>
            <person name="Martin J."/>
            <person name="Schackwitz W."/>
            <person name="Grimwood J."/>
            <person name="MohdZainudin N."/>
            <person name="Xue C."/>
            <person name="Wang R."/>
            <person name="Manning V.A."/>
            <person name="Dhillon B."/>
            <person name="Tu Z.J."/>
            <person name="Steffenson B.J."/>
            <person name="Salamov A."/>
            <person name="Sun H."/>
            <person name="Lowry S."/>
            <person name="LaButti K."/>
            <person name="Han J."/>
            <person name="Copeland A."/>
            <person name="Lindquist E."/>
            <person name="Barry K."/>
            <person name="Schmutz J."/>
            <person name="Baker S.E."/>
            <person name="Ciuffetti L.M."/>
            <person name="Grigoriev I.V."/>
            <person name="Zhong S."/>
            <person name="Turgeon B.G."/>
        </authorList>
    </citation>
    <scope>NUCLEOTIDE SEQUENCE [LARGE SCALE GENOMIC DNA]</scope>
    <source>
        <strain evidence="8">C4 / ATCC 48331 / race T</strain>
    </source>
</reference>
<feature type="region of interest" description="Disordered" evidence="4">
    <location>
        <begin position="111"/>
        <end position="134"/>
    </location>
</feature>
<evidence type="ECO:0000313" key="8">
    <source>
        <dbReference type="Proteomes" id="UP000012338"/>
    </source>
</evidence>
<dbReference type="PANTHER" id="PTHR34997:SF2">
    <property type="entry name" value="LYSM DOMAIN-CONTAINING PROTEIN-RELATED"/>
    <property type="match status" value="1"/>
</dbReference>
<dbReference type="AlphaFoldDB" id="N4X2L0"/>
<keyword evidence="1" id="KW-0147">Chitin-binding</keyword>
<dbReference type="CDD" id="cd00118">
    <property type="entry name" value="LysM"/>
    <property type="match status" value="1"/>
</dbReference>
<dbReference type="HOGENOM" id="CLU_010591_0_0_1"/>
<feature type="compositionally biased region" description="Low complexity" evidence="4">
    <location>
        <begin position="200"/>
        <end position="212"/>
    </location>
</feature>
<feature type="chain" id="PRO_5004124455" description="LysM domain-containing protein" evidence="5">
    <location>
        <begin position="20"/>
        <end position="233"/>
    </location>
</feature>
<evidence type="ECO:0000256" key="3">
    <source>
        <dbReference type="ARBA" id="ARBA00023026"/>
    </source>
</evidence>
<keyword evidence="2 5" id="KW-0732">Signal</keyword>
<proteinExistence type="predicted"/>
<keyword evidence="8" id="KW-1185">Reference proteome</keyword>
<dbReference type="InterPro" id="IPR036779">
    <property type="entry name" value="LysM_dom_sf"/>
</dbReference>
<reference evidence="7 8" key="1">
    <citation type="journal article" date="2012" name="PLoS Pathog.">
        <title>Diverse lifestyles and strategies of plant pathogenesis encoded in the genomes of eighteen Dothideomycetes fungi.</title>
        <authorList>
            <person name="Ohm R.A."/>
            <person name="Feau N."/>
            <person name="Henrissat B."/>
            <person name="Schoch C.L."/>
            <person name="Horwitz B.A."/>
            <person name="Barry K.W."/>
            <person name="Condon B.J."/>
            <person name="Copeland A.C."/>
            <person name="Dhillon B."/>
            <person name="Glaser F."/>
            <person name="Hesse C.N."/>
            <person name="Kosti I."/>
            <person name="LaButti K."/>
            <person name="Lindquist E.A."/>
            <person name="Lucas S."/>
            <person name="Salamov A.A."/>
            <person name="Bradshaw R.E."/>
            <person name="Ciuffetti L."/>
            <person name="Hamelin R.C."/>
            <person name="Kema G.H.J."/>
            <person name="Lawrence C."/>
            <person name="Scott J.A."/>
            <person name="Spatafora J.W."/>
            <person name="Turgeon B.G."/>
            <person name="de Wit P.J.G.M."/>
            <person name="Zhong S."/>
            <person name="Goodwin S.B."/>
            <person name="Grigoriev I.V."/>
        </authorList>
    </citation>
    <scope>NUCLEOTIDE SEQUENCE [LARGE SCALE GENOMIC DNA]</scope>
    <source>
        <strain evidence="8">C4 / ATCC 48331 / race T</strain>
    </source>
</reference>
<evidence type="ECO:0000313" key="7">
    <source>
        <dbReference type="EMBL" id="ENI00846.1"/>
    </source>
</evidence>
<dbReference type="Gene3D" id="3.10.350.10">
    <property type="entry name" value="LysM domain"/>
    <property type="match status" value="2"/>
</dbReference>
<evidence type="ECO:0000256" key="2">
    <source>
        <dbReference type="ARBA" id="ARBA00022729"/>
    </source>
</evidence>
<dbReference type="GO" id="GO:0008061">
    <property type="term" value="F:chitin binding"/>
    <property type="evidence" value="ECO:0007669"/>
    <property type="project" value="UniProtKB-KW"/>
</dbReference>
<evidence type="ECO:0000256" key="5">
    <source>
        <dbReference type="SAM" id="SignalP"/>
    </source>
</evidence>
<name>N4X2L0_COCH4</name>
<evidence type="ECO:0000256" key="1">
    <source>
        <dbReference type="ARBA" id="ARBA00022669"/>
    </source>
</evidence>
<dbReference type="InterPro" id="IPR052210">
    <property type="entry name" value="LysM1-like"/>
</dbReference>
<dbReference type="PANTHER" id="PTHR34997">
    <property type="entry name" value="AM15"/>
    <property type="match status" value="1"/>
</dbReference>
<keyword evidence="3" id="KW-0843">Virulence</keyword>
<accession>N4X2L0</accession>
<feature type="compositionally biased region" description="Polar residues" evidence="4">
    <location>
        <begin position="112"/>
        <end position="134"/>
    </location>
</feature>
<gene>
    <name evidence="7" type="ORF">COCC4DRAFT_149593</name>
</gene>
<organism evidence="7 8">
    <name type="scientific">Cochliobolus heterostrophus (strain C4 / ATCC 48331 / race T)</name>
    <name type="common">Southern corn leaf blight fungus</name>
    <name type="synonym">Bipolaris maydis</name>
    <dbReference type="NCBI Taxonomy" id="665024"/>
    <lineage>
        <taxon>Eukaryota</taxon>
        <taxon>Fungi</taxon>
        <taxon>Dikarya</taxon>
        <taxon>Ascomycota</taxon>
        <taxon>Pezizomycotina</taxon>
        <taxon>Dothideomycetes</taxon>
        <taxon>Pleosporomycetidae</taxon>
        <taxon>Pleosporales</taxon>
        <taxon>Pleosporineae</taxon>
        <taxon>Pleosporaceae</taxon>
        <taxon>Bipolaris</taxon>
    </lineage>
</organism>
<dbReference type="OrthoDB" id="2281372at2759"/>
<feature type="signal peptide" evidence="5">
    <location>
        <begin position="1"/>
        <end position="19"/>
    </location>
</feature>
<feature type="domain" description="LysM" evidence="6">
    <location>
        <begin position="38"/>
        <end position="83"/>
    </location>
</feature>
<evidence type="ECO:0000259" key="6">
    <source>
        <dbReference type="PROSITE" id="PS51782"/>
    </source>
</evidence>
<dbReference type="Proteomes" id="UP000012338">
    <property type="component" value="Unassembled WGS sequence"/>
</dbReference>
<protein>
    <recommendedName>
        <fullName evidence="6">LysM domain-containing protein</fullName>
    </recommendedName>
</protein>
<dbReference type="EMBL" id="KB733471">
    <property type="protein sequence ID" value="ENI00846.1"/>
    <property type="molecule type" value="Genomic_DNA"/>
</dbReference>
<sequence length="233" mass="24875">MKFLLFSSLFTQLFCLGTARFEPPPTTADPSTIKDCTWWFVAKASDTCDQIAPSYGINVEQLVRYNPILATSCTFVDGASYCVEQNFGVPPVDSPPTTVASSTPTTLATSTKFSSTLPATSTTPGNGVVTPQPTQPGMVSNCNKFHWVAQGVVCSQIISYQKITRDEFVQWNPTVGQDCSGMWANVNACVGVIGGSTPSPVTTKPTTTTSVGNGVQTPQPTRPGMVTNCKKFH</sequence>
<dbReference type="PROSITE" id="PS51782">
    <property type="entry name" value="LYSM"/>
    <property type="match status" value="1"/>
</dbReference>